<keyword evidence="2" id="KW-0560">Oxidoreductase</keyword>
<dbReference type="GO" id="GO:0016491">
    <property type="term" value="F:oxidoreductase activity"/>
    <property type="evidence" value="ECO:0007669"/>
    <property type="project" value="UniProtKB-KW"/>
</dbReference>
<dbReference type="Proteomes" id="UP000315534">
    <property type="component" value="Unassembled WGS sequence"/>
</dbReference>
<evidence type="ECO:0000256" key="3">
    <source>
        <dbReference type="SAM" id="MobiDB-lite"/>
    </source>
</evidence>
<dbReference type="EMBL" id="SOIP01000456">
    <property type="protein sequence ID" value="TET78918.1"/>
    <property type="molecule type" value="Genomic_DNA"/>
</dbReference>
<keyword evidence="1" id="KW-0285">Flavoprotein</keyword>
<dbReference type="InterPro" id="IPR036188">
    <property type="entry name" value="FAD/NAD-bd_sf"/>
</dbReference>
<feature type="region of interest" description="Disordered" evidence="3">
    <location>
        <begin position="1"/>
        <end position="26"/>
    </location>
</feature>
<feature type="non-terminal residue" evidence="5">
    <location>
        <position position="64"/>
    </location>
</feature>
<dbReference type="AlphaFoldDB" id="A0A523XI07"/>
<comment type="caution">
    <text evidence="5">The sequence shown here is derived from an EMBL/GenBank/DDBJ whole genome shotgun (WGS) entry which is preliminary data.</text>
</comment>
<dbReference type="Gene3D" id="3.50.50.60">
    <property type="entry name" value="FAD/NAD(P)-binding domain"/>
    <property type="match status" value="1"/>
</dbReference>
<evidence type="ECO:0000259" key="4">
    <source>
        <dbReference type="Pfam" id="PF00890"/>
    </source>
</evidence>
<evidence type="ECO:0000256" key="1">
    <source>
        <dbReference type="ARBA" id="ARBA00022630"/>
    </source>
</evidence>
<feature type="compositionally biased region" description="Basic residues" evidence="3">
    <location>
        <begin position="1"/>
        <end position="20"/>
    </location>
</feature>
<dbReference type="Pfam" id="PF00890">
    <property type="entry name" value="FAD_binding_2"/>
    <property type="match status" value="1"/>
</dbReference>
<organism evidence="5 6">
    <name type="scientific">candidate division TA06 bacterium</name>
    <dbReference type="NCBI Taxonomy" id="2250710"/>
    <lineage>
        <taxon>Bacteria</taxon>
        <taxon>Bacteria division TA06</taxon>
    </lineage>
</organism>
<protein>
    <submittedName>
        <fullName evidence="5">FAD-binding protein</fullName>
    </submittedName>
</protein>
<dbReference type="InterPro" id="IPR003953">
    <property type="entry name" value="FAD-dep_OxRdtase_2_FAD-bd"/>
</dbReference>
<evidence type="ECO:0000256" key="2">
    <source>
        <dbReference type="ARBA" id="ARBA00023002"/>
    </source>
</evidence>
<name>A0A523XI07_UNCT6</name>
<gene>
    <name evidence="5" type="ORF">E3J38_07905</name>
</gene>
<feature type="domain" description="FAD-dependent oxidoreductase 2 FAD-binding" evidence="4">
    <location>
        <begin position="27"/>
        <end position="63"/>
    </location>
</feature>
<reference evidence="5 6" key="1">
    <citation type="submission" date="2019-03" db="EMBL/GenBank/DDBJ databases">
        <title>Metabolic potential of uncultured bacteria and archaea associated with petroleum seepage in deep-sea sediments.</title>
        <authorList>
            <person name="Dong X."/>
            <person name="Hubert C."/>
        </authorList>
    </citation>
    <scope>NUCLEOTIDE SEQUENCE [LARGE SCALE GENOMIC DNA]</scope>
    <source>
        <strain evidence="5">E29_bin36</strain>
    </source>
</reference>
<proteinExistence type="predicted"/>
<evidence type="ECO:0000313" key="6">
    <source>
        <dbReference type="Proteomes" id="UP000315534"/>
    </source>
</evidence>
<dbReference type="SUPFAM" id="SSF51905">
    <property type="entry name" value="FAD/NAD(P)-binding domain"/>
    <property type="match status" value="1"/>
</dbReference>
<accession>A0A523XI07</accession>
<sequence>MAERKTSKKKKSKKRKSKKKGTPEPAALVIGAGVGGMRAALDIAESGRKVYLLDRSPKVGGTAS</sequence>
<evidence type="ECO:0000313" key="5">
    <source>
        <dbReference type="EMBL" id="TET78918.1"/>
    </source>
</evidence>